<name>A0ABZ2KPH8_9BACT</name>
<evidence type="ECO:0000313" key="3">
    <source>
        <dbReference type="Proteomes" id="UP001379533"/>
    </source>
</evidence>
<protein>
    <submittedName>
        <fullName evidence="2">Alpha/beta hydrolase</fullName>
    </submittedName>
</protein>
<dbReference type="Gene3D" id="3.40.50.1820">
    <property type="entry name" value="alpha/beta hydrolase"/>
    <property type="match status" value="1"/>
</dbReference>
<evidence type="ECO:0000259" key="1">
    <source>
        <dbReference type="Pfam" id="PF00561"/>
    </source>
</evidence>
<dbReference type="EMBL" id="CP089982">
    <property type="protein sequence ID" value="WXA98904.1"/>
    <property type="molecule type" value="Genomic_DNA"/>
</dbReference>
<dbReference type="GO" id="GO:0016787">
    <property type="term" value="F:hydrolase activity"/>
    <property type="evidence" value="ECO:0007669"/>
    <property type="project" value="UniProtKB-KW"/>
</dbReference>
<dbReference type="PANTHER" id="PTHR43798:SF33">
    <property type="entry name" value="HYDROLASE, PUTATIVE (AFU_ORTHOLOGUE AFUA_2G14860)-RELATED"/>
    <property type="match status" value="1"/>
</dbReference>
<dbReference type="InterPro" id="IPR029058">
    <property type="entry name" value="AB_hydrolase_fold"/>
</dbReference>
<dbReference type="InterPro" id="IPR000639">
    <property type="entry name" value="Epox_hydrolase-like"/>
</dbReference>
<dbReference type="Proteomes" id="UP001379533">
    <property type="component" value="Chromosome"/>
</dbReference>
<dbReference type="PANTHER" id="PTHR43798">
    <property type="entry name" value="MONOACYLGLYCEROL LIPASE"/>
    <property type="match status" value="1"/>
</dbReference>
<dbReference type="SUPFAM" id="SSF53474">
    <property type="entry name" value="alpha/beta-Hydrolases"/>
    <property type="match status" value="1"/>
</dbReference>
<sequence length="306" mass="33415">MSSERLRVELPTGQHKAVIGGMPIAYHVHGSGPVVLAHPGGPGGEWGYLRMPEVEKFATVVYVEPLGTGASGRLENPGDYGLQLDASNVEGLRIHLGIEKFAFLGHSYGGFVALTYALAHPAHVSALILYDTSPTNGPDFDQDVGSNLQSFKDEPWFAEATTAFQQLSRAQSDEELMATFARVLPLYVANWAERRNELEGRISRMRVCLERAFRRKGDAPAVPGTPAGRPAPHDSYDVRARLGEIKAPTLVQVGAKDFICSPKMAEVIHRGIAGSRLAVFPDTSHFAHIETPQEYARTIREFLSNV</sequence>
<dbReference type="InterPro" id="IPR000073">
    <property type="entry name" value="AB_hydrolase_1"/>
</dbReference>
<accession>A0ABZ2KPH8</accession>
<reference evidence="2 3" key="1">
    <citation type="submission" date="2021-12" db="EMBL/GenBank/DDBJ databases">
        <title>Discovery of the Pendulisporaceae a myxobacterial family with distinct sporulation behavior and unique specialized metabolism.</title>
        <authorList>
            <person name="Garcia R."/>
            <person name="Popoff A."/>
            <person name="Bader C.D."/>
            <person name="Loehr J."/>
            <person name="Walesch S."/>
            <person name="Walt C."/>
            <person name="Boldt J."/>
            <person name="Bunk B."/>
            <person name="Haeckl F.J.F.P.J."/>
            <person name="Gunesch A.P."/>
            <person name="Birkelbach J."/>
            <person name="Nuebel U."/>
            <person name="Pietschmann T."/>
            <person name="Bach T."/>
            <person name="Mueller R."/>
        </authorList>
    </citation>
    <scope>NUCLEOTIDE SEQUENCE [LARGE SCALE GENOMIC DNA]</scope>
    <source>
        <strain evidence="2 3">MSr12523</strain>
    </source>
</reference>
<keyword evidence="2" id="KW-0378">Hydrolase</keyword>
<keyword evidence="3" id="KW-1185">Reference proteome</keyword>
<organism evidence="2 3">
    <name type="scientific">Pendulispora brunnea</name>
    <dbReference type="NCBI Taxonomy" id="2905690"/>
    <lineage>
        <taxon>Bacteria</taxon>
        <taxon>Pseudomonadati</taxon>
        <taxon>Myxococcota</taxon>
        <taxon>Myxococcia</taxon>
        <taxon>Myxococcales</taxon>
        <taxon>Sorangiineae</taxon>
        <taxon>Pendulisporaceae</taxon>
        <taxon>Pendulispora</taxon>
    </lineage>
</organism>
<dbReference type="RefSeq" id="WP_394849527.1">
    <property type="nucleotide sequence ID" value="NZ_CP089982.1"/>
</dbReference>
<gene>
    <name evidence="2" type="ORF">LZC95_19035</name>
</gene>
<feature type="domain" description="AB hydrolase-1" evidence="1">
    <location>
        <begin position="33"/>
        <end position="291"/>
    </location>
</feature>
<dbReference type="InterPro" id="IPR050266">
    <property type="entry name" value="AB_hydrolase_sf"/>
</dbReference>
<proteinExistence type="predicted"/>
<dbReference type="PRINTS" id="PR00412">
    <property type="entry name" value="EPOXHYDRLASE"/>
</dbReference>
<evidence type="ECO:0000313" key="2">
    <source>
        <dbReference type="EMBL" id="WXA98904.1"/>
    </source>
</evidence>
<dbReference type="Pfam" id="PF00561">
    <property type="entry name" value="Abhydrolase_1"/>
    <property type="match status" value="1"/>
</dbReference>